<accession>A0A379JX00</accession>
<name>A0A061CTF1_ECTOL</name>
<comment type="similarity">
    <text evidence="3">Belongs to the HAD-like hydrolase superfamily. CbbY/CbbZ/Gph/YieH family.</text>
</comment>
<dbReference type="GeneID" id="300416236"/>
<dbReference type="Proteomes" id="UP000244052">
    <property type="component" value="Unassembled WGS sequence"/>
</dbReference>
<keyword evidence="8" id="KW-0378">Hydrolase</keyword>
<keyword evidence="5" id="KW-0479">Metal-binding</keyword>
<evidence type="ECO:0000313" key="11">
    <source>
        <dbReference type="Proteomes" id="UP000254084"/>
    </source>
</evidence>
<dbReference type="GO" id="GO:0046872">
    <property type="term" value="F:metal ion binding"/>
    <property type="evidence" value="ECO:0007669"/>
    <property type="project" value="UniProtKB-KW"/>
</dbReference>
<evidence type="ECO:0000256" key="4">
    <source>
        <dbReference type="ARBA" id="ARBA00013078"/>
    </source>
</evidence>
<evidence type="ECO:0000313" key="10">
    <source>
        <dbReference type="Proteomes" id="UP000244052"/>
    </source>
</evidence>
<evidence type="ECO:0000256" key="5">
    <source>
        <dbReference type="ARBA" id="ARBA00022723"/>
    </source>
</evidence>
<dbReference type="GO" id="GO:0006281">
    <property type="term" value="P:DNA repair"/>
    <property type="evidence" value="ECO:0007669"/>
    <property type="project" value="TreeGrafter"/>
</dbReference>
<dbReference type="RefSeq" id="WP_003460926.1">
    <property type="nucleotide sequence ID" value="NZ_CAJQNA010000255.1"/>
</dbReference>
<proteinExistence type="inferred from homology"/>
<dbReference type="InterPro" id="IPR050155">
    <property type="entry name" value="HAD-like_hydrolase_sf"/>
</dbReference>
<dbReference type="SUPFAM" id="SSF56784">
    <property type="entry name" value="HAD-like"/>
    <property type="match status" value="1"/>
</dbReference>
<evidence type="ECO:0000313" key="9">
    <source>
        <dbReference type="EMBL" id="SUD60663.1"/>
    </source>
</evidence>
<dbReference type="PANTHER" id="PTHR43434:SF1">
    <property type="entry name" value="PHOSPHOGLYCOLATE PHOSPHATASE"/>
    <property type="match status" value="1"/>
</dbReference>
<evidence type="ECO:0000313" key="8">
    <source>
        <dbReference type="EMBL" id="SUD53000.1"/>
    </source>
</evidence>
<reference evidence="7 10" key="1">
    <citation type="submission" date="2018-04" db="EMBL/GenBank/DDBJ databases">
        <title>Pseudomonas sp. nov., isolated from mangrove soil.</title>
        <authorList>
            <person name="Chen C."/>
        </authorList>
    </citation>
    <scope>NUCLEOTIDE SEQUENCE [LARGE SCALE GENOMIC DNA]</scope>
    <source>
        <strain evidence="7 10">JCM 14246</strain>
    </source>
</reference>
<dbReference type="InterPro" id="IPR036412">
    <property type="entry name" value="HAD-like_sf"/>
</dbReference>
<evidence type="ECO:0000256" key="3">
    <source>
        <dbReference type="ARBA" id="ARBA00006171"/>
    </source>
</evidence>
<gene>
    <name evidence="8" type="primary">phnX</name>
    <name evidence="7" type="ORF">DBO86_23160</name>
    <name evidence="8" type="ORF">NCTC10692_03507</name>
    <name evidence="9" type="ORF">NCTC10860_03010</name>
</gene>
<dbReference type="Gene3D" id="3.40.50.1000">
    <property type="entry name" value="HAD superfamily/HAD-like"/>
    <property type="match status" value="1"/>
</dbReference>
<dbReference type="EMBL" id="UGUW01000004">
    <property type="protein sequence ID" value="SUD60663.1"/>
    <property type="molecule type" value="Genomic_DNA"/>
</dbReference>
<dbReference type="EMBL" id="QASO01000129">
    <property type="protein sequence ID" value="PTU76894.1"/>
    <property type="molecule type" value="Genomic_DNA"/>
</dbReference>
<evidence type="ECO:0000313" key="7">
    <source>
        <dbReference type="EMBL" id="PTU76894.1"/>
    </source>
</evidence>
<dbReference type="GO" id="GO:0008967">
    <property type="term" value="F:phosphoglycolate phosphatase activity"/>
    <property type="evidence" value="ECO:0007669"/>
    <property type="project" value="UniProtKB-EC"/>
</dbReference>
<dbReference type="InterPro" id="IPR023214">
    <property type="entry name" value="HAD_sf"/>
</dbReference>
<dbReference type="Proteomes" id="UP000255303">
    <property type="component" value="Unassembled WGS sequence"/>
</dbReference>
<accession>A0A2T5PGN0</accession>
<dbReference type="PANTHER" id="PTHR43434">
    <property type="entry name" value="PHOSPHOGLYCOLATE PHOSPHATASE"/>
    <property type="match status" value="1"/>
</dbReference>
<evidence type="ECO:0000313" key="12">
    <source>
        <dbReference type="Proteomes" id="UP000255303"/>
    </source>
</evidence>
<accession>A0A061CTF1</accession>
<comment type="catalytic activity">
    <reaction evidence="1">
        <text>2-phosphoglycolate + H2O = glycolate + phosphate</text>
        <dbReference type="Rhea" id="RHEA:14369"/>
        <dbReference type="ChEBI" id="CHEBI:15377"/>
        <dbReference type="ChEBI" id="CHEBI:29805"/>
        <dbReference type="ChEBI" id="CHEBI:43474"/>
        <dbReference type="ChEBI" id="CHEBI:58033"/>
        <dbReference type="EC" id="3.1.3.18"/>
    </reaction>
</comment>
<evidence type="ECO:0000256" key="2">
    <source>
        <dbReference type="ARBA" id="ARBA00004818"/>
    </source>
</evidence>
<sequence length="238" mass="25164">MPSPCTALIFQLSGCLVDFGARTLPVALQRLHPERTTANLAGTPQQALDAWLGKSATSTQLQTLQQALSEVAGEHAELTPGAAQLLQTLHANGTPCAWLDDLPADASLRLAEALPTPIEAVLARQTRPWPAPDSCWQALSQLDVERLDGCVVVSGNPLLLQAGLNAGCWTIGLAACGALCGYALADWQALGASDQEHLRAEATLQLYRLGVHSVVDHLGEIEASLDDIGVRRSKGEKP</sequence>
<comment type="pathway">
    <text evidence="2">Organic acid metabolism; glycolate biosynthesis; glycolate from 2-phosphoglycolate: step 1/1.</text>
</comment>
<keyword evidence="10" id="KW-1185">Reference proteome</keyword>
<keyword evidence="6" id="KW-0119">Carbohydrate metabolism</keyword>
<organism evidence="8 12">
    <name type="scientific">Ectopseudomonas oleovorans</name>
    <name type="common">Pseudomonas oleovorans</name>
    <dbReference type="NCBI Taxonomy" id="301"/>
    <lineage>
        <taxon>Bacteria</taxon>
        <taxon>Pseudomonadati</taxon>
        <taxon>Pseudomonadota</taxon>
        <taxon>Gammaproteobacteria</taxon>
        <taxon>Pseudomonadales</taxon>
        <taxon>Pseudomonadaceae</taxon>
        <taxon>Ectopseudomonas</taxon>
    </lineage>
</organism>
<dbReference type="EMBL" id="UGUV01000002">
    <property type="protein sequence ID" value="SUD53000.1"/>
    <property type="molecule type" value="Genomic_DNA"/>
</dbReference>
<evidence type="ECO:0000256" key="1">
    <source>
        <dbReference type="ARBA" id="ARBA00000830"/>
    </source>
</evidence>
<dbReference type="GO" id="GO:0005829">
    <property type="term" value="C:cytosol"/>
    <property type="evidence" value="ECO:0007669"/>
    <property type="project" value="TreeGrafter"/>
</dbReference>
<evidence type="ECO:0000256" key="6">
    <source>
        <dbReference type="ARBA" id="ARBA00023277"/>
    </source>
</evidence>
<dbReference type="AlphaFoldDB" id="A0A061CTF1"/>
<dbReference type="Proteomes" id="UP000254084">
    <property type="component" value="Unassembled WGS sequence"/>
</dbReference>
<dbReference type="EC" id="3.1.3.18" evidence="4"/>
<reference evidence="11 12" key="2">
    <citation type="submission" date="2018-06" db="EMBL/GenBank/DDBJ databases">
        <authorList>
            <consortium name="Pathogen Informatics"/>
            <person name="Doyle S."/>
        </authorList>
    </citation>
    <scope>NUCLEOTIDE SEQUENCE [LARGE SCALE GENOMIC DNA]</scope>
    <source>
        <strain evidence="8 12">NCTC10692</strain>
        <strain evidence="9 11">NCTC10860</strain>
    </source>
</reference>
<protein>
    <recommendedName>
        <fullName evidence="4">phosphoglycolate phosphatase</fullName>
        <ecNumber evidence="4">3.1.3.18</ecNumber>
    </recommendedName>
</protein>